<accession>A0A5S9XTR2</accession>
<reference evidence="3 4" key="1">
    <citation type="submission" date="2019-12" db="EMBL/GenBank/DDBJ databases">
        <authorList>
            <person name="Jiao W.-B."/>
            <person name="Schneeberger K."/>
        </authorList>
    </citation>
    <scope>NUCLEOTIDE SEQUENCE [LARGE SCALE GENOMIC DNA]</scope>
    <source>
        <strain evidence="4">cv. C24</strain>
    </source>
</reference>
<dbReference type="PANTHER" id="PTHR15140">
    <property type="entry name" value="TUBULIN-SPECIFIC CHAPERONE E"/>
    <property type="match status" value="1"/>
</dbReference>
<dbReference type="Pfam" id="PF23598">
    <property type="entry name" value="LRR_14"/>
    <property type="match status" value="1"/>
</dbReference>
<evidence type="ECO:0000313" key="4">
    <source>
        <dbReference type="Proteomes" id="UP000434276"/>
    </source>
</evidence>
<dbReference type="Proteomes" id="UP000434276">
    <property type="component" value="Unassembled WGS sequence"/>
</dbReference>
<sequence>MDHSSWTLRGYSIESSSVEDLLGMTKLRTLTVHSLDGCTLETLSASLCESRELGQLSLYEVMHDRHNEGKLVLDLIQLKFSTVGMHMPRLPDQHRFPPNLTNICLRYCCMEDDPMPILEKLLHLKLVELSYGAFTGKKMVCSKGGFPQLYELNLSGQYDLEEWIVEEGSMTCLHTFTINECRKLKELLDEVIYITSLKQLTIGGRNSEWVWKLSERGQDHYKVHHIPCVQFIY</sequence>
<organism evidence="3 4">
    <name type="scientific">Arabidopsis thaliana</name>
    <name type="common">Mouse-ear cress</name>
    <dbReference type="NCBI Taxonomy" id="3702"/>
    <lineage>
        <taxon>Eukaryota</taxon>
        <taxon>Viridiplantae</taxon>
        <taxon>Streptophyta</taxon>
        <taxon>Embryophyta</taxon>
        <taxon>Tracheophyta</taxon>
        <taxon>Spermatophyta</taxon>
        <taxon>Magnoliopsida</taxon>
        <taxon>eudicotyledons</taxon>
        <taxon>Gunneridae</taxon>
        <taxon>Pentapetalae</taxon>
        <taxon>rosids</taxon>
        <taxon>malvids</taxon>
        <taxon>Brassicales</taxon>
        <taxon>Brassicaceae</taxon>
        <taxon>Camelineae</taxon>
        <taxon>Arabidopsis</taxon>
    </lineage>
</organism>
<dbReference type="OrthoDB" id="1113350at2759"/>
<evidence type="ECO:0000259" key="2">
    <source>
        <dbReference type="Pfam" id="PF23598"/>
    </source>
</evidence>
<evidence type="ECO:0000313" key="3">
    <source>
        <dbReference type="EMBL" id="CAA0395429.1"/>
    </source>
</evidence>
<dbReference type="AlphaFoldDB" id="A0A5S9XTR2"/>
<dbReference type="SUPFAM" id="SSF52058">
    <property type="entry name" value="L domain-like"/>
    <property type="match status" value="1"/>
</dbReference>
<name>A0A5S9XTR2_ARATH</name>
<keyword evidence="1" id="KW-0677">Repeat</keyword>
<dbReference type="EMBL" id="CACSHJ010000095">
    <property type="protein sequence ID" value="CAA0395429.1"/>
    <property type="molecule type" value="Genomic_DNA"/>
</dbReference>
<proteinExistence type="predicted"/>
<dbReference type="PANTHER" id="PTHR15140:SF37">
    <property type="entry name" value="UBIQUITIN-LIKE DOMAIN-CONTAINING PROTEIN"/>
    <property type="match status" value="1"/>
</dbReference>
<protein>
    <recommendedName>
        <fullName evidence="2">Disease resistance R13L4/SHOC-2-like LRR domain-containing protein</fullName>
    </recommendedName>
</protein>
<feature type="domain" description="Disease resistance R13L4/SHOC-2-like LRR" evidence="2">
    <location>
        <begin position="8"/>
        <end position="186"/>
    </location>
</feature>
<dbReference type="InterPro" id="IPR055414">
    <property type="entry name" value="LRR_R13L4/SHOC2-like"/>
</dbReference>
<evidence type="ECO:0000256" key="1">
    <source>
        <dbReference type="ARBA" id="ARBA00022737"/>
    </source>
</evidence>
<gene>
    <name evidence="3" type="ORF">C24_LOCUS18176</name>
</gene>
<dbReference type="Gene3D" id="3.80.10.10">
    <property type="entry name" value="Ribonuclease Inhibitor"/>
    <property type="match status" value="1"/>
</dbReference>
<dbReference type="InterPro" id="IPR032675">
    <property type="entry name" value="LRR_dom_sf"/>
</dbReference>